<dbReference type="AlphaFoldDB" id="A0A3N0GW93"/>
<dbReference type="EMBL" id="RJSF01000009">
    <property type="protein sequence ID" value="RNM16418.1"/>
    <property type="molecule type" value="Genomic_DNA"/>
</dbReference>
<evidence type="ECO:0000256" key="3">
    <source>
        <dbReference type="SAM" id="MobiDB-lite"/>
    </source>
</evidence>
<dbReference type="Gene3D" id="3.40.1190.20">
    <property type="match status" value="1"/>
</dbReference>
<sequence>MNVDTLARISGDTVPGSSNPGETSTAHGGVGRNVAENLARLGSPVRLVGVVGDDAHGSDLLAQLRLLDVDCAGVRRSADRPTGTYTAVLDHDGALVIGVADMAATDSLGPNDVPDASLRGASWLVLDGNLRPDTIAHCLAIAAEWDVPVVLDPVGVTKAARLGRLPGLHTFTPNHDELLAWAGTDDLDAAREHAHAQGIEVVWLREGAEGSTLHTGDGRQTALRLPPAPVVDVTGAGDAMLAAYVHRLRAGDPVVQAGWFATAAAWLTVGSPTTVRHDLTEDLVHGTLQDLR</sequence>
<dbReference type="Pfam" id="PF00294">
    <property type="entry name" value="PfkB"/>
    <property type="match status" value="1"/>
</dbReference>
<feature type="domain" description="Carbohydrate kinase PfkB" evidence="4">
    <location>
        <begin position="18"/>
        <end position="274"/>
    </location>
</feature>
<dbReference type="PANTHER" id="PTHR10584:SF166">
    <property type="entry name" value="RIBOKINASE"/>
    <property type="match status" value="1"/>
</dbReference>
<reference evidence="5 6" key="1">
    <citation type="submission" date="2018-11" db="EMBL/GenBank/DDBJ databases">
        <authorList>
            <person name="Li F."/>
        </authorList>
    </citation>
    <scope>NUCLEOTIDE SEQUENCE [LARGE SCALE GENOMIC DNA]</scope>
    <source>
        <strain evidence="5 6">Gsoil 818</strain>
    </source>
</reference>
<name>A0A3N0GW93_9ACTN</name>
<evidence type="ECO:0000256" key="1">
    <source>
        <dbReference type="ARBA" id="ARBA00022679"/>
    </source>
</evidence>
<feature type="compositionally biased region" description="Polar residues" evidence="3">
    <location>
        <begin position="15"/>
        <end position="26"/>
    </location>
</feature>
<dbReference type="InterPro" id="IPR029056">
    <property type="entry name" value="Ribokinase-like"/>
</dbReference>
<organism evidence="5 6">
    <name type="scientific">Nocardioides pocheonensis</name>
    <dbReference type="NCBI Taxonomy" id="661485"/>
    <lineage>
        <taxon>Bacteria</taxon>
        <taxon>Bacillati</taxon>
        <taxon>Actinomycetota</taxon>
        <taxon>Actinomycetes</taxon>
        <taxon>Propionibacteriales</taxon>
        <taxon>Nocardioidaceae</taxon>
        <taxon>Nocardioides</taxon>
    </lineage>
</organism>
<dbReference type="PROSITE" id="PS00584">
    <property type="entry name" value="PFKB_KINASES_2"/>
    <property type="match status" value="1"/>
</dbReference>
<evidence type="ECO:0000259" key="4">
    <source>
        <dbReference type="Pfam" id="PF00294"/>
    </source>
</evidence>
<gene>
    <name evidence="5" type="ORF">EFL26_05240</name>
</gene>
<evidence type="ECO:0000313" key="5">
    <source>
        <dbReference type="EMBL" id="RNM16418.1"/>
    </source>
</evidence>
<dbReference type="CDD" id="cd01941">
    <property type="entry name" value="YeiC_kinase_like"/>
    <property type="match status" value="1"/>
</dbReference>
<dbReference type="Proteomes" id="UP000279994">
    <property type="component" value="Unassembled WGS sequence"/>
</dbReference>
<dbReference type="InterPro" id="IPR011611">
    <property type="entry name" value="PfkB_dom"/>
</dbReference>
<keyword evidence="2 5" id="KW-0418">Kinase</keyword>
<dbReference type="InterPro" id="IPR002173">
    <property type="entry name" value="Carboh/pur_kinase_PfkB_CS"/>
</dbReference>
<dbReference type="OrthoDB" id="9808601at2"/>
<protein>
    <submittedName>
        <fullName evidence="5">Carbohydrate kinase</fullName>
    </submittedName>
</protein>
<keyword evidence="6" id="KW-1185">Reference proteome</keyword>
<dbReference type="PROSITE" id="PS00583">
    <property type="entry name" value="PFKB_KINASES_1"/>
    <property type="match status" value="1"/>
</dbReference>
<dbReference type="GO" id="GO:0016301">
    <property type="term" value="F:kinase activity"/>
    <property type="evidence" value="ECO:0007669"/>
    <property type="project" value="UniProtKB-KW"/>
</dbReference>
<dbReference type="PANTHER" id="PTHR10584">
    <property type="entry name" value="SUGAR KINASE"/>
    <property type="match status" value="1"/>
</dbReference>
<evidence type="ECO:0000313" key="6">
    <source>
        <dbReference type="Proteomes" id="UP000279994"/>
    </source>
</evidence>
<comment type="caution">
    <text evidence="5">The sequence shown here is derived from an EMBL/GenBank/DDBJ whole genome shotgun (WGS) entry which is preliminary data.</text>
</comment>
<evidence type="ECO:0000256" key="2">
    <source>
        <dbReference type="ARBA" id="ARBA00022777"/>
    </source>
</evidence>
<keyword evidence="1" id="KW-0808">Transferase</keyword>
<accession>A0A3N0GW93</accession>
<feature type="region of interest" description="Disordered" evidence="3">
    <location>
        <begin position="1"/>
        <end position="29"/>
    </location>
</feature>
<proteinExistence type="predicted"/>
<dbReference type="SUPFAM" id="SSF53613">
    <property type="entry name" value="Ribokinase-like"/>
    <property type="match status" value="1"/>
</dbReference>